<dbReference type="EMBL" id="JAWNGA010000002">
    <property type="protein sequence ID" value="MDY5132473.1"/>
    <property type="molecule type" value="Genomic_DNA"/>
</dbReference>
<reference evidence="4 5" key="1">
    <citation type="submission" date="2023-10" db="EMBL/GenBank/DDBJ databases">
        <title>Whole Genome based description of the genera Actinobaculum and Actinotignum reveals a complex phylogenetic relationship within the species included in the genus Actinotignum.</title>
        <authorList>
            <person name="Jensen C.S."/>
            <person name="Dargis R."/>
            <person name="Kemp M."/>
            <person name="Christensen J.J."/>
        </authorList>
    </citation>
    <scope>NUCLEOTIDE SEQUENCE</scope>
    <source>
        <strain evidence="4">SLA_B511</strain>
        <strain evidence="3 5">SLA_B974</strain>
    </source>
</reference>
<feature type="domain" description="Amidohydrolase-related" evidence="2">
    <location>
        <begin position="6"/>
        <end position="260"/>
    </location>
</feature>
<dbReference type="InterPro" id="IPR032466">
    <property type="entry name" value="Metal_Hydrolase"/>
</dbReference>
<gene>
    <name evidence="4" type="ORF">R6G80_03405</name>
    <name evidence="3" type="ORF">R6G86_01765</name>
</gene>
<dbReference type="SUPFAM" id="SSF51556">
    <property type="entry name" value="Metallo-dependent hydrolases"/>
    <property type="match status" value="1"/>
</dbReference>
<dbReference type="RefSeq" id="WP_026420988.1">
    <property type="nucleotide sequence ID" value="NZ_CAMYCL010000007.1"/>
</dbReference>
<dbReference type="Gene3D" id="3.20.20.140">
    <property type="entry name" value="Metal-dependent hydrolases"/>
    <property type="match status" value="1"/>
</dbReference>
<sequence length="262" mass="29691">MPLDLIDSHFHIWDLDKQNLPWLADCPSIAKTWIFPELVELYAQHKDVNFRGAVYVEVDGDDTTVEEQHIAEAMATHPEILGKVLRTEVTQRIRVPQGANGIRRPLHTPDAPPKTCLQPDFLTGLGDLADAEIPFDACVRTPELRDVYDACLCVPSLSVVVDHCGNVQKIDEKYVEDIKALASLPHVYCKLSGIATKDRGFVRDVYTLLEESFGAERLMYASNWPVVELYGDFHEHLDQVREFFNDDANVFADTARRVYSLH</sequence>
<evidence type="ECO:0000256" key="1">
    <source>
        <dbReference type="ARBA" id="ARBA00038310"/>
    </source>
</evidence>
<dbReference type="EMBL" id="JAWNGC010000003">
    <property type="protein sequence ID" value="MDY5154771.1"/>
    <property type="molecule type" value="Genomic_DNA"/>
</dbReference>
<keyword evidence="5" id="KW-1185">Reference proteome</keyword>
<dbReference type="PANTHER" id="PTHR43569">
    <property type="entry name" value="AMIDOHYDROLASE"/>
    <property type="match status" value="1"/>
</dbReference>
<proteinExistence type="inferred from homology"/>
<dbReference type="AlphaFoldDB" id="A0AAW9HMA9"/>
<dbReference type="InterPro" id="IPR052350">
    <property type="entry name" value="Metallo-dep_Lactonases"/>
</dbReference>
<comment type="similarity">
    <text evidence="1">Belongs to the metallo-dependent hydrolases superfamily.</text>
</comment>
<evidence type="ECO:0000313" key="3">
    <source>
        <dbReference type="EMBL" id="MDY5132473.1"/>
    </source>
</evidence>
<comment type="caution">
    <text evidence="4">The sequence shown here is derived from an EMBL/GenBank/DDBJ whole genome shotgun (WGS) entry which is preliminary data.</text>
</comment>
<evidence type="ECO:0000313" key="4">
    <source>
        <dbReference type="EMBL" id="MDY5154771.1"/>
    </source>
</evidence>
<evidence type="ECO:0000259" key="2">
    <source>
        <dbReference type="Pfam" id="PF04909"/>
    </source>
</evidence>
<name>A0AAW9HMA9_9ACTO</name>
<dbReference type="PANTHER" id="PTHR43569:SF2">
    <property type="entry name" value="AMIDOHYDROLASE-RELATED DOMAIN-CONTAINING PROTEIN"/>
    <property type="match status" value="1"/>
</dbReference>
<evidence type="ECO:0000313" key="5">
    <source>
        <dbReference type="Proteomes" id="UP001275049"/>
    </source>
</evidence>
<dbReference type="InterPro" id="IPR006680">
    <property type="entry name" value="Amidohydro-rel"/>
</dbReference>
<protein>
    <submittedName>
        <fullName evidence="4">Amidohydrolase family protein</fullName>
    </submittedName>
</protein>
<evidence type="ECO:0000313" key="6">
    <source>
        <dbReference type="Proteomes" id="UP001281731"/>
    </source>
</evidence>
<dbReference type="GO" id="GO:0016787">
    <property type="term" value="F:hydrolase activity"/>
    <property type="evidence" value="ECO:0007669"/>
    <property type="project" value="InterPro"/>
</dbReference>
<accession>A0AAW9HMA9</accession>
<dbReference type="Proteomes" id="UP001275049">
    <property type="component" value="Unassembled WGS sequence"/>
</dbReference>
<organism evidence="4 6">
    <name type="scientific">Actinotignum urinale</name>
    <dbReference type="NCBI Taxonomy" id="190146"/>
    <lineage>
        <taxon>Bacteria</taxon>
        <taxon>Bacillati</taxon>
        <taxon>Actinomycetota</taxon>
        <taxon>Actinomycetes</taxon>
        <taxon>Actinomycetales</taxon>
        <taxon>Actinomycetaceae</taxon>
        <taxon>Actinotignum</taxon>
    </lineage>
</organism>
<dbReference type="Proteomes" id="UP001281731">
    <property type="component" value="Unassembled WGS sequence"/>
</dbReference>
<dbReference type="Pfam" id="PF04909">
    <property type="entry name" value="Amidohydro_2"/>
    <property type="match status" value="1"/>
</dbReference>